<dbReference type="Gene3D" id="3.40.30.10">
    <property type="entry name" value="Glutaredoxin"/>
    <property type="match status" value="1"/>
</dbReference>
<evidence type="ECO:0000256" key="9">
    <source>
        <dbReference type="PIRSR" id="PIRSR000077-1"/>
    </source>
</evidence>
<dbReference type="InterPro" id="IPR005746">
    <property type="entry name" value="Thioredoxin"/>
</dbReference>
<feature type="site" description="Deprotonates C-terminal active site Cys" evidence="9">
    <location>
        <position position="26"/>
    </location>
</feature>
<gene>
    <name evidence="12" type="ORF">EV210_101489</name>
</gene>
<evidence type="ECO:0000256" key="7">
    <source>
        <dbReference type="NCBIfam" id="TIGR01068"/>
    </source>
</evidence>
<keyword evidence="13" id="KW-1185">Reference proteome</keyword>
<dbReference type="SUPFAM" id="SSF52833">
    <property type="entry name" value="Thioredoxin-like"/>
    <property type="match status" value="1"/>
</dbReference>
<dbReference type="GO" id="GO:0015035">
    <property type="term" value="F:protein-disulfide reductase activity"/>
    <property type="evidence" value="ECO:0007669"/>
    <property type="project" value="UniProtKB-UniRule"/>
</dbReference>
<dbReference type="PIRSF" id="PIRSF000077">
    <property type="entry name" value="Thioredoxin"/>
    <property type="match status" value="1"/>
</dbReference>
<evidence type="ECO:0000256" key="1">
    <source>
        <dbReference type="ARBA" id="ARBA00008987"/>
    </source>
</evidence>
<dbReference type="RefSeq" id="WP_132074988.1">
    <property type="nucleotide sequence ID" value="NZ_DALYTA010000012.1"/>
</dbReference>
<dbReference type="OrthoDB" id="9790390at2"/>
<evidence type="ECO:0000259" key="11">
    <source>
        <dbReference type="PROSITE" id="PS51352"/>
    </source>
</evidence>
<dbReference type="AlphaFoldDB" id="A0A4R1Q438"/>
<dbReference type="PROSITE" id="PS51352">
    <property type="entry name" value="THIOREDOXIN_2"/>
    <property type="match status" value="1"/>
</dbReference>
<dbReference type="InterPro" id="IPR017937">
    <property type="entry name" value="Thioredoxin_CS"/>
</dbReference>
<feature type="active site" description="Nucleophile" evidence="9">
    <location>
        <position position="32"/>
    </location>
</feature>
<name>A0A4R1Q438_9FIRM</name>
<proteinExistence type="inferred from homology"/>
<dbReference type="PROSITE" id="PS00194">
    <property type="entry name" value="THIOREDOXIN_1"/>
    <property type="match status" value="1"/>
</dbReference>
<evidence type="ECO:0000256" key="10">
    <source>
        <dbReference type="PIRSR" id="PIRSR000077-4"/>
    </source>
</evidence>
<keyword evidence="4" id="KW-0249">Electron transport</keyword>
<feature type="site" description="Contributes to redox potential value" evidence="9">
    <location>
        <position position="34"/>
    </location>
</feature>
<dbReference type="GO" id="GO:0045454">
    <property type="term" value="P:cell redox homeostasis"/>
    <property type="evidence" value="ECO:0007669"/>
    <property type="project" value="TreeGrafter"/>
</dbReference>
<keyword evidence="5 10" id="KW-1015">Disulfide bond</keyword>
<dbReference type="PRINTS" id="PR00421">
    <property type="entry name" value="THIOREDOXIN"/>
</dbReference>
<feature type="disulfide bond" description="Redox-active" evidence="10">
    <location>
        <begin position="32"/>
        <end position="35"/>
    </location>
</feature>
<evidence type="ECO:0000256" key="8">
    <source>
        <dbReference type="PIRNR" id="PIRNR000077"/>
    </source>
</evidence>
<evidence type="ECO:0000256" key="3">
    <source>
        <dbReference type="ARBA" id="ARBA00022448"/>
    </source>
</evidence>
<feature type="domain" description="Thioredoxin" evidence="11">
    <location>
        <begin position="1"/>
        <end position="107"/>
    </location>
</feature>
<evidence type="ECO:0000256" key="6">
    <source>
        <dbReference type="ARBA" id="ARBA00023284"/>
    </source>
</evidence>
<dbReference type="InterPro" id="IPR013766">
    <property type="entry name" value="Thioredoxin_domain"/>
</dbReference>
<dbReference type="FunFam" id="3.40.30.10:FF:000001">
    <property type="entry name" value="Thioredoxin"/>
    <property type="match status" value="1"/>
</dbReference>
<evidence type="ECO:0000313" key="13">
    <source>
        <dbReference type="Proteomes" id="UP000295063"/>
    </source>
</evidence>
<evidence type="ECO:0000256" key="2">
    <source>
        <dbReference type="ARBA" id="ARBA00020570"/>
    </source>
</evidence>
<dbReference type="InterPro" id="IPR036249">
    <property type="entry name" value="Thioredoxin-like_sf"/>
</dbReference>
<keyword evidence="6 10" id="KW-0676">Redox-active center</keyword>
<sequence>MANVQSVSEATFQEEVVESQKPVLVDFWAPWCGYCTKLSPVMDELADEVGDKLKIVKLNVDENRALAQKYGVMSLPTMVVFKEGEAVERLMGYMPKAGITAKINPLI</sequence>
<evidence type="ECO:0000256" key="5">
    <source>
        <dbReference type="ARBA" id="ARBA00023157"/>
    </source>
</evidence>
<comment type="caution">
    <text evidence="12">The sequence shown here is derived from an EMBL/GenBank/DDBJ whole genome shotgun (WGS) entry which is preliminary data.</text>
</comment>
<dbReference type="CDD" id="cd02947">
    <property type="entry name" value="TRX_family"/>
    <property type="match status" value="1"/>
</dbReference>
<feature type="active site" description="Nucleophile" evidence="9">
    <location>
        <position position="35"/>
    </location>
</feature>
<protein>
    <recommendedName>
        <fullName evidence="2 7">Thioredoxin</fullName>
    </recommendedName>
</protein>
<dbReference type="GO" id="GO:0005829">
    <property type="term" value="C:cytosol"/>
    <property type="evidence" value="ECO:0007669"/>
    <property type="project" value="TreeGrafter"/>
</dbReference>
<dbReference type="Proteomes" id="UP000295063">
    <property type="component" value="Unassembled WGS sequence"/>
</dbReference>
<keyword evidence="3" id="KW-0813">Transport</keyword>
<evidence type="ECO:0000256" key="4">
    <source>
        <dbReference type="ARBA" id="ARBA00022982"/>
    </source>
</evidence>
<accession>A0A4R1Q438</accession>
<organism evidence="12 13">
    <name type="scientific">Anaerospora hongkongensis</name>
    <dbReference type="NCBI Taxonomy" id="244830"/>
    <lineage>
        <taxon>Bacteria</taxon>
        <taxon>Bacillati</taxon>
        <taxon>Bacillota</taxon>
        <taxon>Negativicutes</taxon>
        <taxon>Selenomonadales</taxon>
        <taxon>Sporomusaceae</taxon>
        <taxon>Anaerospora</taxon>
    </lineage>
</organism>
<dbReference type="EMBL" id="SLUI01000001">
    <property type="protein sequence ID" value="TCL40288.1"/>
    <property type="molecule type" value="Genomic_DNA"/>
</dbReference>
<feature type="site" description="Contributes to redox potential value" evidence="9">
    <location>
        <position position="33"/>
    </location>
</feature>
<comment type="similarity">
    <text evidence="1 8">Belongs to the thioredoxin family.</text>
</comment>
<dbReference type="Pfam" id="PF00085">
    <property type="entry name" value="Thioredoxin"/>
    <property type="match status" value="1"/>
</dbReference>
<reference evidence="12 13" key="1">
    <citation type="submission" date="2019-03" db="EMBL/GenBank/DDBJ databases">
        <title>Genomic Encyclopedia of Type Strains, Phase IV (KMG-IV): sequencing the most valuable type-strain genomes for metagenomic binning, comparative biology and taxonomic classification.</title>
        <authorList>
            <person name="Goeker M."/>
        </authorList>
    </citation>
    <scope>NUCLEOTIDE SEQUENCE [LARGE SCALE GENOMIC DNA]</scope>
    <source>
        <strain evidence="12 13">DSM 15969</strain>
    </source>
</reference>
<dbReference type="NCBIfam" id="TIGR01068">
    <property type="entry name" value="thioredoxin"/>
    <property type="match status" value="1"/>
</dbReference>
<dbReference type="PANTHER" id="PTHR45663">
    <property type="entry name" value="GEO12009P1"/>
    <property type="match status" value="1"/>
</dbReference>
<evidence type="ECO:0000313" key="12">
    <source>
        <dbReference type="EMBL" id="TCL40288.1"/>
    </source>
</evidence>
<dbReference type="PANTHER" id="PTHR45663:SF11">
    <property type="entry name" value="GEO12009P1"/>
    <property type="match status" value="1"/>
</dbReference>